<sequence length="335" mass="36217">MDVQQFASQLSDPSWEDPQWHKQHTIDIQLDDSDDEPGQMNDRAKALDDAASELNSLCASNAPLGDVQDFLAKWEHPPSSGQIQPNALAWFDNSNAVRWGCANSSPDVVRLLLEKGLNPTAMAVSFAIPQLRLSKDRTILQLLVDYGWDVNEPLNDKTPPFMSLLLDDPDLVQWCLSLGANPNLSSPSGNTIMQRAASYGSVAAMRLLIDHGGDVTQGALVAHASSFHNDGVAGRVEVAQLLLDNGAPVDAYYGDNVSDAAKSYDAMLAGRQNALHFAIGGGKRDMAELLIRSGADKHLETSSPMKTNGEVVSPIELARMSGQEDIIELLQSTET</sequence>
<evidence type="ECO:0008006" key="6">
    <source>
        <dbReference type="Google" id="ProtNLM"/>
    </source>
</evidence>
<keyword evidence="1" id="KW-0677">Repeat</keyword>
<dbReference type="Gene3D" id="1.25.40.20">
    <property type="entry name" value="Ankyrin repeat-containing domain"/>
    <property type="match status" value="2"/>
</dbReference>
<evidence type="ECO:0000256" key="1">
    <source>
        <dbReference type="ARBA" id="ARBA00022737"/>
    </source>
</evidence>
<dbReference type="Pfam" id="PF00023">
    <property type="entry name" value="Ank"/>
    <property type="match status" value="1"/>
</dbReference>
<gene>
    <name evidence="4" type="ORF">JX265_003370</name>
</gene>
<name>A0A9P9WRS1_9PEZI</name>
<dbReference type="SUPFAM" id="SSF48403">
    <property type="entry name" value="Ankyrin repeat"/>
    <property type="match status" value="1"/>
</dbReference>
<proteinExistence type="predicted"/>
<feature type="repeat" description="ANK" evidence="3">
    <location>
        <begin position="270"/>
        <end position="302"/>
    </location>
</feature>
<evidence type="ECO:0000313" key="4">
    <source>
        <dbReference type="EMBL" id="KAI1877362.1"/>
    </source>
</evidence>
<evidence type="ECO:0000313" key="5">
    <source>
        <dbReference type="Proteomes" id="UP000829685"/>
    </source>
</evidence>
<feature type="repeat" description="ANK" evidence="3">
    <location>
        <begin position="188"/>
        <end position="215"/>
    </location>
</feature>
<dbReference type="InterPro" id="IPR002110">
    <property type="entry name" value="Ankyrin_rpt"/>
</dbReference>
<dbReference type="Pfam" id="PF12796">
    <property type="entry name" value="Ank_2"/>
    <property type="match status" value="1"/>
</dbReference>
<reference evidence="4" key="1">
    <citation type="submission" date="2021-03" db="EMBL/GenBank/DDBJ databases">
        <title>Revisited historic fungal species revealed as producer of novel bioactive compounds through whole genome sequencing and comparative genomics.</title>
        <authorList>
            <person name="Vignolle G.A."/>
            <person name="Hochenegger N."/>
            <person name="Mach R.L."/>
            <person name="Mach-Aigner A.R."/>
            <person name="Javad Rahimi M."/>
            <person name="Salim K.A."/>
            <person name="Chan C.M."/>
            <person name="Lim L.B.L."/>
            <person name="Cai F."/>
            <person name="Druzhinina I.S."/>
            <person name="U'Ren J.M."/>
            <person name="Derntl C."/>
        </authorList>
    </citation>
    <scope>NUCLEOTIDE SEQUENCE</scope>
    <source>
        <strain evidence="4">TUCIM 5799</strain>
    </source>
</reference>
<dbReference type="InterPro" id="IPR036770">
    <property type="entry name" value="Ankyrin_rpt-contain_sf"/>
</dbReference>
<keyword evidence="2 3" id="KW-0040">ANK repeat</keyword>
<accession>A0A9P9WRS1</accession>
<protein>
    <recommendedName>
        <fullName evidence="6">Ankyrin repeat protein</fullName>
    </recommendedName>
</protein>
<dbReference type="PROSITE" id="PS50088">
    <property type="entry name" value="ANK_REPEAT"/>
    <property type="match status" value="2"/>
</dbReference>
<dbReference type="EMBL" id="JAFIMR010000006">
    <property type="protein sequence ID" value="KAI1877362.1"/>
    <property type="molecule type" value="Genomic_DNA"/>
</dbReference>
<evidence type="ECO:0000256" key="3">
    <source>
        <dbReference type="PROSITE-ProRule" id="PRU00023"/>
    </source>
</evidence>
<evidence type="ECO:0000256" key="2">
    <source>
        <dbReference type="ARBA" id="ARBA00023043"/>
    </source>
</evidence>
<dbReference type="SMART" id="SM00248">
    <property type="entry name" value="ANK"/>
    <property type="match status" value="4"/>
</dbReference>
<dbReference type="Proteomes" id="UP000829685">
    <property type="component" value="Unassembled WGS sequence"/>
</dbReference>
<dbReference type="PROSITE" id="PS50297">
    <property type="entry name" value="ANK_REP_REGION"/>
    <property type="match status" value="2"/>
</dbReference>
<comment type="caution">
    <text evidence="4">The sequence shown here is derived from an EMBL/GenBank/DDBJ whole genome shotgun (WGS) entry which is preliminary data.</text>
</comment>
<dbReference type="PANTHER" id="PTHR24198">
    <property type="entry name" value="ANKYRIN REPEAT AND PROTEIN KINASE DOMAIN-CONTAINING PROTEIN"/>
    <property type="match status" value="1"/>
</dbReference>
<dbReference type="PANTHER" id="PTHR24198:SF165">
    <property type="entry name" value="ANKYRIN REPEAT-CONTAINING PROTEIN-RELATED"/>
    <property type="match status" value="1"/>
</dbReference>
<organism evidence="4 5">
    <name type="scientific">Neoarthrinium moseri</name>
    <dbReference type="NCBI Taxonomy" id="1658444"/>
    <lineage>
        <taxon>Eukaryota</taxon>
        <taxon>Fungi</taxon>
        <taxon>Dikarya</taxon>
        <taxon>Ascomycota</taxon>
        <taxon>Pezizomycotina</taxon>
        <taxon>Sordariomycetes</taxon>
        <taxon>Xylariomycetidae</taxon>
        <taxon>Amphisphaeriales</taxon>
        <taxon>Apiosporaceae</taxon>
        <taxon>Neoarthrinium</taxon>
    </lineage>
</organism>
<dbReference type="AlphaFoldDB" id="A0A9P9WRS1"/>
<keyword evidence="5" id="KW-1185">Reference proteome</keyword>